<sequence>MKTKNYTQFLVCFLFIFTSSTLFAQDSTSVNQPPKKWKHTGQVGINFSNVGLVNWSGGGESSYSFGGILNYKAVRETDRAITRLYTDLAFGLINQANSRFPFKKTDDQLNLGADYSYKWHKKVLFTAAADFRTQFAKGYEYVNDDLGVEQEVQISDFLAPGYLNLNIGLTYNPAKYAYFTFSPLANRMTFVRDTIFSERYGLDAGQQFRDQLGMNFKAGFDKEVVKNVTLKTVYNMFAEYSRLTEWVVNWDLTLDMKVNKFLNVNFTSQLIYDPDVIVARNDGTEGQAVQFKHALNVGLVYRLGAFKE</sequence>
<name>A0A7X9XB37_9BACT</name>
<dbReference type="RefSeq" id="WP_169658485.1">
    <property type="nucleotide sequence ID" value="NZ_JABANE010000059.1"/>
</dbReference>
<protein>
    <submittedName>
        <fullName evidence="2">DUF3078 domain-containing protein</fullName>
    </submittedName>
</protein>
<dbReference type="EMBL" id="JABANE010000059">
    <property type="protein sequence ID" value="NME70243.1"/>
    <property type="molecule type" value="Genomic_DNA"/>
</dbReference>
<reference evidence="2 3" key="1">
    <citation type="submission" date="2020-04" db="EMBL/GenBank/DDBJ databases">
        <title>Flammeovirga sp. SR4, a novel species isolated from seawater.</title>
        <authorList>
            <person name="Wang X."/>
        </authorList>
    </citation>
    <scope>NUCLEOTIDE SEQUENCE [LARGE SCALE GENOMIC DNA]</scope>
    <source>
        <strain evidence="2 3">ATCC 23126</strain>
    </source>
</reference>
<evidence type="ECO:0000256" key="1">
    <source>
        <dbReference type="SAM" id="SignalP"/>
    </source>
</evidence>
<keyword evidence="1" id="KW-0732">Signal</keyword>
<dbReference type="AlphaFoldDB" id="A0A7X9XB37"/>
<dbReference type="InterPro" id="IPR021428">
    <property type="entry name" value="DUF3078"/>
</dbReference>
<organism evidence="2 3">
    <name type="scientific">Flammeovirga aprica JL-4</name>
    <dbReference type="NCBI Taxonomy" id="694437"/>
    <lineage>
        <taxon>Bacteria</taxon>
        <taxon>Pseudomonadati</taxon>
        <taxon>Bacteroidota</taxon>
        <taxon>Cytophagia</taxon>
        <taxon>Cytophagales</taxon>
        <taxon>Flammeovirgaceae</taxon>
        <taxon>Flammeovirga</taxon>
    </lineage>
</organism>
<accession>A0A7X9XB37</accession>
<gene>
    <name evidence="2" type="ORF">HHU12_19865</name>
</gene>
<comment type="caution">
    <text evidence="2">The sequence shown here is derived from an EMBL/GenBank/DDBJ whole genome shotgun (WGS) entry which is preliminary data.</text>
</comment>
<feature type="chain" id="PRO_5030694284" evidence="1">
    <location>
        <begin position="25"/>
        <end position="308"/>
    </location>
</feature>
<evidence type="ECO:0000313" key="3">
    <source>
        <dbReference type="Proteomes" id="UP000576082"/>
    </source>
</evidence>
<proteinExistence type="predicted"/>
<dbReference type="Pfam" id="PF11276">
    <property type="entry name" value="DUF3078"/>
    <property type="match status" value="1"/>
</dbReference>
<dbReference type="Proteomes" id="UP000576082">
    <property type="component" value="Unassembled WGS sequence"/>
</dbReference>
<keyword evidence="3" id="KW-1185">Reference proteome</keyword>
<feature type="signal peptide" evidence="1">
    <location>
        <begin position="1"/>
        <end position="24"/>
    </location>
</feature>
<evidence type="ECO:0000313" key="2">
    <source>
        <dbReference type="EMBL" id="NME70243.1"/>
    </source>
</evidence>